<organism evidence="7 8">
    <name type="scientific">Spinacia oleracea</name>
    <name type="common">Spinach</name>
    <dbReference type="NCBI Taxonomy" id="3562"/>
    <lineage>
        <taxon>Eukaryota</taxon>
        <taxon>Viridiplantae</taxon>
        <taxon>Streptophyta</taxon>
        <taxon>Embryophyta</taxon>
        <taxon>Tracheophyta</taxon>
        <taxon>Spermatophyta</taxon>
        <taxon>Magnoliopsida</taxon>
        <taxon>eudicotyledons</taxon>
        <taxon>Gunneridae</taxon>
        <taxon>Pentapetalae</taxon>
        <taxon>Caryophyllales</taxon>
        <taxon>Chenopodiaceae</taxon>
        <taxon>Chenopodioideae</taxon>
        <taxon>Anserineae</taxon>
        <taxon>Spinacia</taxon>
    </lineage>
</organism>
<dbReference type="InterPro" id="IPR007527">
    <property type="entry name" value="Znf_SWIM"/>
</dbReference>
<evidence type="ECO:0000259" key="6">
    <source>
        <dbReference type="PROSITE" id="PS50966"/>
    </source>
</evidence>
<keyword evidence="7" id="KW-1185">Reference proteome</keyword>
<feature type="compositionally biased region" description="Basic residues" evidence="5">
    <location>
        <begin position="384"/>
        <end position="402"/>
    </location>
</feature>
<proteinExistence type="predicted"/>
<dbReference type="SMART" id="SM00575">
    <property type="entry name" value="ZnF_PMZ"/>
    <property type="match status" value="1"/>
</dbReference>
<protein>
    <recommendedName>
        <fullName evidence="6">SWIM-type domain-containing protein</fullName>
    </recommendedName>
</protein>
<feature type="domain" description="SWIM-type" evidence="6">
    <location>
        <begin position="298"/>
        <end position="330"/>
    </location>
</feature>
<dbReference type="Proteomes" id="UP000813463">
    <property type="component" value="Chromosome 5"/>
</dbReference>
<dbReference type="Pfam" id="PF10551">
    <property type="entry name" value="MULE"/>
    <property type="match status" value="1"/>
</dbReference>
<dbReference type="PANTHER" id="PTHR31973:SF197">
    <property type="entry name" value="SWIM-TYPE DOMAIN-CONTAINING PROTEIN"/>
    <property type="match status" value="1"/>
</dbReference>
<dbReference type="InterPro" id="IPR036875">
    <property type="entry name" value="Znf_CCHC_sf"/>
</dbReference>
<evidence type="ECO:0000256" key="5">
    <source>
        <dbReference type="SAM" id="MobiDB-lite"/>
    </source>
</evidence>
<reference evidence="7" key="1">
    <citation type="journal article" date="2021" name="Nat. Commun.">
        <title>Genomic analyses provide insights into spinach domestication and the genetic basis of agronomic traits.</title>
        <authorList>
            <person name="Cai X."/>
            <person name="Sun X."/>
            <person name="Xu C."/>
            <person name="Sun H."/>
            <person name="Wang X."/>
            <person name="Ge C."/>
            <person name="Zhang Z."/>
            <person name="Wang Q."/>
            <person name="Fei Z."/>
            <person name="Jiao C."/>
            <person name="Wang Q."/>
        </authorList>
    </citation>
    <scope>NUCLEOTIDE SEQUENCE [LARGE SCALE GENOMIC DNA]</scope>
    <source>
        <strain evidence="7">cv. Varoflay</strain>
    </source>
</reference>
<feature type="region of interest" description="Disordered" evidence="5">
    <location>
        <begin position="360"/>
        <end position="405"/>
    </location>
</feature>
<keyword evidence="3" id="KW-0862">Zinc</keyword>
<name>A0ABM3QQN8_SPIOL</name>
<keyword evidence="2 4" id="KW-0863">Zinc-finger</keyword>
<keyword evidence="1" id="KW-0479">Metal-binding</keyword>
<feature type="region of interest" description="Disordered" evidence="5">
    <location>
        <begin position="555"/>
        <end position="575"/>
    </location>
</feature>
<evidence type="ECO:0000313" key="8">
    <source>
        <dbReference type="RefSeq" id="XP_056685677.1"/>
    </source>
</evidence>
<dbReference type="Pfam" id="PF04434">
    <property type="entry name" value="SWIM"/>
    <property type="match status" value="1"/>
</dbReference>
<evidence type="ECO:0000256" key="4">
    <source>
        <dbReference type="PROSITE-ProRule" id="PRU00325"/>
    </source>
</evidence>
<evidence type="ECO:0000313" key="7">
    <source>
        <dbReference type="Proteomes" id="UP000813463"/>
    </source>
</evidence>
<evidence type="ECO:0000256" key="3">
    <source>
        <dbReference type="ARBA" id="ARBA00022833"/>
    </source>
</evidence>
<dbReference type="InterPro" id="IPR006564">
    <property type="entry name" value="Znf_PMZ"/>
</dbReference>
<feature type="region of interest" description="Disordered" evidence="5">
    <location>
        <begin position="419"/>
        <end position="442"/>
    </location>
</feature>
<dbReference type="RefSeq" id="XP_056685677.1">
    <property type="nucleotide sequence ID" value="XM_056829699.1"/>
</dbReference>
<reference evidence="8" key="2">
    <citation type="submission" date="2025-08" db="UniProtKB">
        <authorList>
            <consortium name="RefSeq"/>
        </authorList>
    </citation>
    <scope>IDENTIFICATION</scope>
    <source>
        <tissue evidence="8">Leaf</tissue>
    </source>
</reference>
<dbReference type="PANTHER" id="PTHR31973">
    <property type="entry name" value="POLYPROTEIN, PUTATIVE-RELATED"/>
    <property type="match status" value="1"/>
</dbReference>
<dbReference type="GeneID" id="130461553"/>
<dbReference type="InterPro" id="IPR018289">
    <property type="entry name" value="MULE_transposase_dom"/>
</dbReference>
<evidence type="ECO:0000256" key="1">
    <source>
        <dbReference type="ARBA" id="ARBA00022723"/>
    </source>
</evidence>
<dbReference type="PROSITE" id="PS50966">
    <property type="entry name" value="ZF_SWIM"/>
    <property type="match status" value="1"/>
</dbReference>
<dbReference type="SUPFAM" id="SSF57756">
    <property type="entry name" value="Retrovirus zinc finger-like domains"/>
    <property type="match status" value="1"/>
</dbReference>
<gene>
    <name evidence="8" type="primary">LOC130461553</name>
</gene>
<sequence length="575" mass="65680">MIKETNPGSYALITWHSDPGDVQPQFKACFFSFGAQVKGFLKGCRPIIGIDGAHLSGFFKGILLSALGIDGNNEIFLLAYGVVDTESQESWNYFMRNLRALFEREGYSRDDWTFISDRMKGVDLAVHENFQRATRRCCAQHLYMNCKNGGWSGELFHKIFWIAANAYNPYVYNKAIEKITEFDPNATKYLDTCTEQWSRHQFDPTVCCDHNTTNFVESFNALTKPYRDLPLLSLFEAIREWSMERIGVRFDKAANMEPNHLTDYAKHEMELRSAESRFCYSTACGGGEFEVKDGNVKFLVNLHNSTCGCGVWQGSGMPCKHGLRVIYNQRLDPVDFVSTYFKGAAYKQAYAEHMNPMADPTQWPGSTLPTIKPPGIKRSAGRPQKQRRRGAMEARKRKRHTSVKCSKCKEMGHNARTCKFGAGTSKAPPKQRAATKKRKTTSDDASVRMSAIWLLLHYKSNDFDVRVLDTNRCQLIDIFQDIFVESSKQNVFLPDKFRLYTESPKGRVELVDDNVMMRMWGWNRGKDTVELWVEETDSPGVAFRSAVALIEMQRKEEEKKNKGETGRAFEDAKRG</sequence>
<evidence type="ECO:0000256" key="2">
    <source>
        <dbReference type="ARBA" id="ARBA00022771"/>
    </source>
</evidence>
<accession>A0ABM3QQN8</accession>